<feature type="domain" description="Heterokaryon incompatibility" evidence="1">
    <location>
        <begin position="44"/>
        <end position="107"/>
    </location>
</feature>
<sequence>MRLMHTRTLTFTEFRVSRVPDYAILSHRRLEDEVTYSDMFNLMDTMKQTDGYEKIVNCCKQAASVGLDYVWIDTCCINKREKDEVTYAINAMFAWYRKSQVCYCYMYDVPKNDLEPEHKDSKFRTSQWFTRGWTLQELLAPLYLIFFNSDWEEIGAKSSFKGITAEITGIAPSIVVLNQGGEVSVAQRLSWAAERQTSVGADKSYCLMGLLGVNMPMRLQTGDEKEVEEDEEKTFFRLQVKMLKTSDDQSLFCW</sequence>
<dbReference type="Proteomes" id="UP000800036">
    <property type="component" value="Unassembled WGS sequence"/>
</dbReference>
<evidence type="ECO:0000259" key="1">
    <source>
        <dbReference type="Pfam" id="PF06985"/>
    </source>
</evidence>
<evidence type="ECO:0000313" key="2">
    <source>
        <dbReference type="EMBL" id="KAF1979740.1"/>
    </source>
</evidence>
<dbReference type="InterPro" id="IPR010730">
    <property type="entry name" value="HET"/>
</dbReference>
<keyword evidence="3" id="KW-1185">Reference proteome</keyword>
<evidence type="ECO:0000313" key="3">
    <source>
        <dbReference type="Proteomes" id="UP000800036"/>
    </source>
</evidence>
<gene>
    <name evidence="2" type="ORF">BU23DRAFT_364562</name>
</gene>
<dbReference type="PANTHER" id="PTHR10622:SF10">
    <property type="entry name" value="HET DOMAIN-CONTAINING PROTEIN"/>
    <property type="match status" value="1"/>
</dbReference>
<dbReference type="AlphaFoldDB" id="A0A6A5VT26"/>
<organism evidence="2 3">
    <name type="scientific">Bimuria novae-zelandiae CBS 107.79</name>
    <dbReference type="NCBI Taxonomy" id="1447943"/>
    <lineage>
        <taxon>Eukaryota</taxon>
        <taxon>Fungi</taxon>
        <taxon>Dikarya</taxon>
        <taxon>Ascomycota</taxon>
        <taxon>Pezizomycotina</taxon>
        <taxon>Dothideomycetes</taxon>
        <taxon>Pleosporomycetidae</taxon>
        <taxon>Pleosporales</taxon>
        <taxon>Massarineae</taxon>
        <taxon>Didymosphaeriaceae</taxon>
        <taxon>Bimuria</taxon>
    </lineage>
</organism>
<dbReference type="Pfam" id="PF06985">
    <property type="entry name" value="HET"/>
    <property type="match status" value="1"/>
</dbReference>
<name>A0A6A5VT26_9PLEO</name>
<dbReference type="OrthoDB" id="20872at2759"/>
<accession>A0A6A5VT26</accession>
<dbReference type="EMBL" id="ML976657">
    <property type="protein sequence ID" value="KAF1979740.1"/>
    <property type="molecule type" value="Genomic_DNA"/>
</dbReference>
<reference evidence="2" key="1">
    <citation type="journal article" date="2020" name="Stud. Mycol.">
        <title>101 Dothideomycetes genomes: a test case for predicting lifestyles and emergence of pathogens.</title>
        <authorList>
            <person name="Haridas S."/>
            <person name="Albert R."/>
            <person name="Binder M."/>
            <person name="Bloem J."/>
            <person name="Labutti K."/>
            <person name="Salamov A."/>
            <person name="Andreopoulos B."/>
            <person name="Baker S."/>
            <person name="Barry K."/>
            <person name="Bills G."/>
            <person name="Bluhm B."/>
            <person name="Cannon C."/>
            <person name="Castanera R."/>
            <person name="Culley D."/>
            <person name="Daum C."/>
            <person name="Ezra D."/>
            <person name="Gonzalez J."/>
            <person name="Henrissat B."/>
            <person name="Kuo A."/>
            <person name="Liang C."/>
            <person name="Lipzen A."/>
            <person name="Lutzoni F."/>
            <person name="Magnuson J."/>
            <person name="Mondo S."/>
            <person name="Nolan M."/>
            <person name="Ohm R."/>
            <person name="Pangilinan J."/>
            <person name="Park H.-J."/>
            <person name="Ramirez L."/>
            <person name="Alfaro M."/>
            <person name="Sun H."/>
            <person name="Tritt A."/>
            <person name="Yoshinaga Y."/>
            <person name="Zwiers L.-H."/>
            <person name="Turgeon B."/>
            <person name="Goodwin S."/>
            <person name="Spatafora J."/>
            <person name="Crous P."/>
            <person name="Grigoriev I."/>
        </authorList>
    </citation>
    <scope>NUCLEOTIDE SEQUENCE</scope>
    <source>
        <strain evidence="2">CBS 107.79</strain>
    </source>
</reference>
<feature type="non-terminal residue" evidence="2">
    <location>
        <position position="254"/>
    </location>
</feature>
<protein>
    <submittedName>
        <fullName evidence="2">HET-domain-containing protein</fullName>
    </submittedName>
</protein>
<proteinExistence type="predicted"/>
<dbReference type="PANTHER" id="PTHR10622">
    <property type="entry name" value="HET DOMAIN-CONTAINING PROTEIN"/>
    <property type="match status" value="1"/>
</dbReference>